<accession>A0A445BD54</accession>
<feature type="compositionally biased region" description="Low complexity" evidence="1">
    <location>
        <begin position="794"/>
        <end position="811"/>
    </location>
</feature>
<dbReference type="Proteomes" id="UP000289738">
    <property type="component" value="Chromosome A09"/>
</dbReference>
<dbReference type="GO" id="GO:0031965">
    <property type="term" value="C:nuclear membrane"/>
    <property type="evidence" value="ECO:0007669"/>
    <property type="project" value="TreeGrafter"/>
</dbReference>
<comment type="caution">
    <text evidence="3">The sequence shown here is derived from an EMBL/GenBank/DDBJ whole genome shotgun (WGS) entry which is preliminary data.</text>
</comment>
<dbReference type="PROSITE" id="PS50006">
    <property type="entry name" value="FHA_DOMAIN"/>
    <property type="match status" value="1"/>
</dbReference>
<feature type="region of interest" description="Disordered" evidence="1">
    <location>
        <begin position="844"/>
        <end position="879"/>
    </location>
</feature>
<keyword evidence="4" id="KW-1185">Reference proteome</keyword>
<dbReference type="Gene3D" id="2.60.200.20">
    <property type="match status" value="1"/>
</dbReference>
<gene>
    <name evidence="3" type="ORF">Ahy_A09g041526</name>
</gene>
<protein>
    <recommendedName>
        <fullName evidence="2">FHA domain-containing protein</fullName>
    </recommendedName>
</protein>
<feature type="region of interest" description="Disordered" evidence="1">
    <location>
        <begin position="772"/>
        <end position="811"/>
    </location>
</feature>
<feature type="domain" description="FHA" evidence="2">
    <location>
        <begin position="47"/>
        <end position="98"/>
    </location>
</feature>
<proteinExistence type="predicted"/>
<dbReference type="EMBL" id="SDMP01000009">
    <property type="protein sequence ID" value="RYR36561.1"/>
    <property type="molecule type" value="Genomic_DNA"/>
</dbReference>
<dbReference type="PANTHER" id="PTHR22593:SF8">
    <property type="entry name" value="FHA DOMAIN-CONTAINING PROTEIN PS1"/>
    <property type="match status" value="1"/>
</dbReference>
<dbReference type="SUPFAM" id="SSF49879">
    <property type="entry name" value="SMAD/FHA domain"/>
    <property type="match status" value="1"/>
</dbReference>
<dbReference type="InterPro" id="IPR002716">
    <property type="entry name" value="PIN_dom"/>
</dbReference>
<reference evidence="3 4" key="1">
    <citation type="submission" date="2019-01" db="EMBL/GenBank/DDBJ databases">
        <title>Sequencing of cultivated peanut Arachis hypogaea provides insights into genome evolution and oil improvement.</title>
        <authorList>
            <person name="Chen X."/>
        </authorList>
    </citation>
    <scope>NUCLEOTIDE SEQUENCE [LARGE SCALE GENOMIC DNA]</scope>
    <source>
        <strain evidence="4">cv. Fuhuasheng</strain>
        <tissue evidence="3">Leaves</tissue>
    </source>
</reference>
<evidence type="ECO:0000313" key="4">
    <source>
        <dbReference type="Proteomes" id="UP000289738"/>
    </source>
</evidence>
<dbReference type="SMR" id="A0A445BD54"/>
<dbReference type="AlphaFoldDB" id="A0A445BD54"/>
<dbReference type="Pfam" id="PF13638">
    <property type="entry name" value="PIN_4"/>
    <property type="match status" value="1"/>
</dbReference>
<dbReference type="SMART" id="SM00240">
    <property type="entry name" value="FHA"/>
    <property type="match status" value="1"/>
</dbReference>
<dbReference type="Gramene" id="arahy.Tifrunner.gnm2.ann2.Ah09g443600.1">
    <property type="protein sequence ID" value="arahy.Tifrunner.gnm2.ann2.Ah09g443600.1-CDS"/>
    <property type="gene ID" value="arahy.Tifrunner.gnm2.ann2.Ah09g443600"/>
</dbReference>
<sequence length="1126" mass="125438">MAMAAGNIDQQQQEEEGGELRIPVLTVLKNNSILKNIFIVVNIDSTVLIGRHHKCDVVLAHPSVSRFHLRIFCHPSSRSLSLTDLSSVHGTWLNGTKLQAGVSVLMNEGDTFTVGVSSRVYRLSWIPFTRAFDSHIPFVFQFNANLPHNQQQQLEMIKEVSFSTEEIQSVDLITDSENSLLLEQSEERNQHFKDETFGVQNDPMETETSHFSVKFDSDNEQFEHRNQVLLPPFMQSVDEVCSTEKTEACPEAELLEETNLLCTLREYFTESLCLPVVEALQGTTMQQFQTPHNSANTQFPLRRQEASIEEHCSSFLTNIDSESIDGKSVASVTAISRESECTMGVNDKIEGSGERFFSSENSSLLVEAVDVNSISDGEEQEKCCEELSNLQAHQNEQGDSLDGIVDDTGSKSASSVCLTLDPVERLTTQVPPEAALNVTSKKEMQTLQSLIAVAGCCEVEMLESHAEATECGNICHMKGLPLDEADEDIGNKYSSGSINPISIMVESVTSSVPQEADLLITTKKEDQNMQSLIAAVGNSDNEVFESFEEAKVMVKSFHEQVHLPHETIQEEPVDSPAPQEVILKITSDEENRTLQPLSAVTGSSEIEIIESGLEAMEGAKYSYRQGHPMDEAVKDIGNDCSGSIYPISVLNESVNSSVTDQADIKITNNMGNQTPKSRIPLKGFSEKRTLHSCVNATERSSAFVNIWLRGGKAASSPQVRARRIRCMSTTNVYTEVEMSCEKDIMNKSLPKKDLFSVFDTEEKIFAQNKENFSPNMPFVRSNGNHPKSQRSSCSEVNSSPNINSNESISSISYKENKAPKVVQARKSRRKALECCTNWNEKQDTMKLKKKKERPIQSLVNSSGKLKSESSGPVSDAKSIDGGSCAPVSDNCTKPCHFNGEQKRSWDMVVDTASLLNKESRKALQLLQGLNGTRLIIPRLVIRELESMRRQFGIFKRVSEASFALEWIKECMVNTTGWIHIESSMEDRRMVAPMPSTSPQTQFVEEEISILGPYISKKMASPTVEDHILDCALLLRKGDNNRQLVLLSDVVPLKIKSMAEGLLCETVREFQQSLVNPFSQRFMWTNSTPRGLTWSYQDDVVLREKYCGLPSKAGLKLITEQYLYSQA</sequence>
<organism evidence="3 4">
    <name type="scientific">Arachis hypogaea</name>
    <name type="common">Peanut</name>
    <dbReference type="NCBI Taxonomy" id="3818"/>
    <lineage>
        <taxon>Eukaryota</taxon>
        <taxon>Viridiplantae</taxon>
        <taxon>Streptophyta</taxon>
        <taxon>Embryophyta</taxon>
        <taxon>Tracheophyta</taxon>
        <taxon>Spermatophyta</taxon>
        <taxon>Magnoliopsida</taxon>
        <taxon>eudicotyledons</taxon>
        <taxon>Gunneridae</taxon>
        <taxon>Pentapetalae</taxon>
        <taxon>rosids</taxon>
        <taxon>fabids</taxon>
        <taxon>Fabales</taxon>
        <taxon>Fabaceae</taxon>
        <taxon>Papilionoideae</taxon>
        <taxon>50 kb inversion clade</taxon>
        <taxon>dalbergioids sensu lato</taxon>
        <taxon>Dalbergieae</taxon>
        <taxon>Pterocarpus clade</taxon>
        <taxon>Arachis</taxon>
    </lineage>
</organism>
<evidence type="ECO:0000259" key="2">
    <source>
        <dbReference type="PROSITE" id="PS50006"/>
    </source>
</evidence>
<name>A0A445BD54_ARAHY</name>
<dbReference type="InterPro" id="IPR008984">
    <property type="entry name" value="SMAD_FHA_dom_sf"/>
</dbReference>
<evidence type="ECO:0000256" key="1">
    <source>
        <dbReference type="SAM" id="MobiDB-lite"/>
    </source>
</evidence>
<evidence type="ECO:0000313" key="3">
    <source>
        <dbReference type="EMBL" id="RYR36561.1"/>
    </source>
</evidence>
<dbReference type="STRING" id="3818.A0A445BD54"/>
<dbReference type="Pfam" id="PF00498">
    <property type="entry name" value="FHA"/>
    <property type="match status" value="1"/>
</dbReference>
<feature type="compositionally biased region" description="Polar residues" evidence="1">
    <location>
        <begin position="781"/>
        <end position="793"/>
    </location>
</feature>
<dbReference type="Gene3D" id="3.40.50.1010">
    <property type="entry name" value="5'-nuclease"/>
    <property type="match status" value="1"/>
</dbReference>
<dbReference type="OrthoDB" id="444265at2759"/>
<dbReference type="InterPro" id="IPR000253">
    <property type="entry name" value="FHA_dom"/>
</dbReference>
<feature type="compositionally biased region" description="Polar residues" evidence="1">
    <location>
        <begin position="857"/>
        <end position="872"/>
    </location>
</feature>
<dbReference type="PANTHER" id="PTHR22593">
    <property type="entry name" value="TRANSMEMBRANE PROTEIN 18"/>
    <property type="match status" value="1"/>
</dbReference>